<dbReference type="InterPro" id="IPR029032">
    <property type="entry name" value="AhpD-like"/>
</dbReference>
<name>A0A932ZST2_UNCTE</name>
<feature type="non-terminal residue" evidence="1">
    <location>
        <position position="64"/>
    </location>
</feature>
<gene>
    <name evidence="1" type="ORF">HY618_00235</name>
</gene>
<dbReference type="SUPFAM" id="SSF69118">
    <property type="entry name" value="AhpD-like"/>
    <property type="match status" value="1"/>
</dbReference>
<evidence type="ECO:0000313" key="2">
    <source>
        <dbReference type="Proteomes" id="UP000752292"/>
    </source>
</evidence>
<dbReference type="AlphaFoldDB" id="A0A932ZST2"/>
<comment type="caution">
    <text evidence="1">The sequence shown here is derived from an EMBL/GenBank/DDBJ whole genome shotgun (WGS) entry which is preliminary data.</text>
</comment>
<evidence type="ECO:0000313" key="1">
    <source>
        <dbReference type="EMBL" id="MBI4250860.1"/>
    </source>
</evidence>
<dbReference type="Proteomes" id="UP000752292">
    <property type="component" value="Unassembled WGS sequence"/>
</dbReference>
<accession>A0A932ZST2</accession>
<sequence>MPRLGPLTYEQMNEAQRRAADEIAAGPRGRVMGPFTSLLRAPEAASRFQKVGEYMRCITKNPAR</sequence>
<dbReference type="EMBL" id="JACQRX010000011">
    <property type="protein sequence ID" value="MBI4250860.1"/>
    <property type="molecule type" value="Genomic_DNA"/>
</dbReference>
<reference evidence="1" key="1">
    <citation type="submission" date="2020-07" db="EMBL/GenBank/DDBJ databases">
        <title>Huge and variable diversity of episymbiotic CPR bacteria and DPANN archaea in groundwater ecosystems.</title>
        <authorList>
            <person name="He C.Y."/>
            <person name="Keren R."/>
            <person name="Whittaker M."/>
            <person name="Farag I.F."/>
            <person name="Doudna J."/>
            <person name="Cate J.H.D."/>
            <person name="Banfield J.F."/>
        </authorList>
    </citation>
    <scope>NUCLEOTIDE SEQUENCE</scope>
    <source>
        <strain evidence="1">NC_groundwater_1370_Ag_S-0.2um_69_93</strain>
    </source>
</reference>
<proteinExistence type="predicted"/>
<protein>
    <submittedName>
        <fullName evidence="1">Carboxymuconolactone decarboxylase family protein</fullName>
    </submittedName>
</protein>
<organism evidence="1 2">
    <name type="scientific">Tectimicrobiota bacterium</name>
    <dbReference type="NCBI Taxonomy" id="2528274"/>
    <lineage>
        <taxon>Bacteria</taxon>
        <taxon>Pseudomonadati</taxon>
        <taxon>Nitrospinota/Tectimicrobiota group</taxon>
        <taxon>Candidatus Tectimicrobiota</taxon>
    </lineage>
</organism>